<keyword evidence="4" id="KW-0963">Cytoplasm</keyword>
<dbReference type="Pfam" id="PF01300">
    <property type="entry name" value="Sua5_yciO_yrdC"/>
    <property type="match status" value="1"/>
</dbReference>
<dbReference type="GO" id="GO:0005524">
    <property type="term" value="F:ATP binding"/>
    <property type="evidence" value="ECO:0007669"/>
    <property type="project" value="UniProtKB-KW"/>
</dbReference>
<evidence type="ECO:0000256" key="8">
    <source>
        <dbReference type="ARBA" id="ARBA00022741"/>
    </source>
</evidence>
<comment type="subcellular location">
    <subcellularLocation>
        <location evidence="1">Cytoplasm</location>
    </subcellularLocation>
</comment>
<evidence type="ECO:0000256" key="10">
    <source>
        <dbReference type="ARBA" id="ARBA00029774"/>
    </source>
</evidence>
<keyword evidence="6" id="KW-0819">tRNA processing</keyword>
<dbReference type="GO" id="GO:0003725">
    <property type="term" value="F:double-stranded RNA binding"/>
    <property type="evidence" value="ECO:0007669"/>
    <property type="project" value="InterPro"/>
</dbReference>
<dbReference type="PANTHER" id="PTHR17490">
    <property type="entry name" value="SUA5"/>
    <property type="match status" value="1"/>
</dbReference>
<comment type="similarity">
    <text evidence="2">Belongs to the SUA5 family.</text>
</comment>
<organism evidence="13 14">
    <name type="scientific">Candidatus Staskawiczbacteria bacterium RIFCSPHIGHO2_12_FULL_38_11</name>
    <dbReference type="NCBI Taxonomy" id="1802209"/>
    <lineage>
        <taxon>Bacteria</taxon>
        <taxon>Candidatus Staskawicziibacteriota</taxon>
    </lineage>
</organism>
<evidence type="ECO:0000313" key="13">
    <source>
        <dbReference type="EMBL" id="OGZ70675.1"/>
    </source>
</evidence>
<keyword evidence="8" id="KW-0547">Nucleotide-binding</keyword>
<protein>
    <recommendedName>
        <fullName evidence="10">L-threonylcarbamoyladenylate synthase</fullName>
        <ecNumber evidence="3">2.7.7.87</ecNumber>
    </recommendedName>
    <alternativeName>
        <fullName evidence="10">L-threonylcarbamoyladenylate synthase</fullName>
    </alternativeName>
</protein>
<dbReference type="InterPro" id="IPR006070">
    <property type="entry name" value="Sua5-like_dom"/>
</dbReference>
<reference evidence="13 14" key="1">
    <citation type="journal article" date="2016" name="Nat. Commun.">
        <title>Thousands of microbial genomes shed light on interconnected biogeochemical processes in an aquifer system.</title>
        <authorList>
            <person name="Anantharaman K."/>
            <person name="Brown C.T."/>
            <person name="Hug L.A."/>
            <person name="Sharon I."/>
            <person name="Castelle C.J."/>
            <person name="Probst A.J."/>
            <person name="Thomas B.C."/>
            <person name="Singh A."/>
            <person name="Wilkins M.J."/>
            <person name="Karaoz U."/>
            <person name="Brodie E.L."/>
            <person name="Williams K.H."/>
            <person name="Hubbard S.S."/>
            <person name="Banfield J.F."/>
        </authorList>
    </citation>
    <scope>NUCLEOTIDE SEQUENCE [LARGE SCALE GENOMIC DNA]</scope>
</reference>
<feature type="domain" description="YrdC-like" evidence="12">
    <location>
        <begin position="8"/>
        <end position="196"/>
    </location>
</feature>
<evidence type="ECO:0000256" key="7">
    <source>
        <dbReference type="ARBA" id="ARBA00022695"/>
    </source>
</evidence>
<dbReference type="PANTHER" id="PTHR17490:SF16">
    <property type="entry name" value="THREONYLCARBAMOYL-AMP SYNTHASE"/>
    <property type="match status" value="1"/>
</dbReference>
<dbReference type="GO" id="GO:0061710">
    <property type="term" value="F:L-threonylcarbamoyladenylate synthase"/>
    <property type="evidence" value="ECO:0007669"/>
    <property type="project" value="UniProtKB-EC"/>
</dbReference>
<dbReference type="GO" id="GO:0005737">
    <property type="term" value="C:cytoplasm"/>
    <property type="evidence" value="ECO:0007669"/>
    <property type="project" value="UniProtKB-SubCell"/>
</dbReference>
<accession>A0A1G2I7J1</accession>
<dbReference type="PROSITE" id="PS51163">
    <property type="entry name" value="YRDC"/>
    <property type="match status" value="1"/>
</dbReference>
<evidence type="ECO:0000256" key="4">
    <source>
        <dbReference type="ARBA" id="ARBA00022490"/>
    </source>
</evidence>
<dbReference type="Proteomes" id="UP000179214">
    <property type="component" value="Unassembled WGS sequence"/>
</dbReference>
<dbReference type="EC" id="2.7.7.87" evidence="3"/>
<dbReference type="InterPro" id="IPR017945">
    <property type="entry name" value="DHBP_synth_RibB-like_a/b_dom"/>
</dbReference>
<evidence type="ECO:0000256" key="5">
    <source>
        <dbReference type="ARBA" id="ARBA00022679"/>
    </source>
</evidence>
<dbReference type="GO" id="GO:0000049">
    <property type="term" value="F:tRNA binding"/>
    <property type="evidence" value="ECO:0007669"/>
    <property type="project" value="TreeGrafter"/>
</dbReference>
<keyword evidence="9" id="KW-0067">ATP-binding</keyword>
<dbReference type="InterPro" id="IPR050156">
    <property type="entry name" value="TC-AMP_synthase_SUA5"/>
</dbReference>
<evidence type="ECO:0000256" key="6">
    <source>
        <dbReference type="ARBA" id="ARBA00022694"/>
    </source>
</evidence>
<dbReference type="Gene3D" id="3.90.870.10">
    <property type="entry name" value="DHBP synthase"/>
    <property type="match status" value="1"/>
</dbReference>
<name>A0A1G2I7J1_9BACT</name>
<dbReference type="EMBL" id="MHOV01000005">
    <property type="protein sequence ID" value="OGZ70675.1"/>
    <property type="molecule type" value="Genomic_DNA"/>
</dbReference>
<dbReference type="GO" id="GO:0008033">
    <property type="term" value="P:tRNA processing"/>
    <property type="evidence" value="ECO:0007669"/>
    <property type="project" value="UniProtKB-KW"/>
</dbReference>
<proteinExistence type="inferred from homology"/>
<evidence type="ECO:0000256" key="1">
    <source>
        <dbReference type="ARBA" id="ARBA00004496"/>
    </source>
</evidence>
<dbReference type="NCBIfam" id="TIGR00057">
    <property type="entry name" value="L-threonylcarbamoyladenylate synthase"/>
    <property type="match status" value="1"/>
</dbReference>
<comment type="catalytic activity">
    <reaction evidence="11">
        <text>L-threonine + hydrogencarbonate + ATP = L-threonylcarbamoyladenylate + diphosphate + H2O</text>
        <dbReference type="Rhea" id="RHEA:36407"/>
        <dbReference type="ChEBI" id="CHEBI:15377"/>
        <dbReference type="ChEBI" id="CHEBI:17544"/>
        <dbReference type="ChEBI" id="CHEBI:30616"/>
        <dbReference type="ChEBI" id="CHEBI:33019"/>
        <dbReference type="ChEBI" id="CHEBI:57926"/>
        <dbReference type="ChEBI" id="CHEBI:73682"/>
        <dbReference type="EC" id="2.7.7.87"/>
    </reaction>
</comment>
<sequence length="196" mass="21634">MKVIRPSASAAAKATALLKKGGVVICQTDTVYGFLADATNKKAVDKIYKIKKRPKSKPLPVFVKDFKMARELAEIDGHQAKILKKFWPGKHTFILRRKKMDVGRPISLLYGVDKGTIALRIPKHLFLQKLLKKVNRPLAQTSVNISTQEPLKNKEAILAAFGKNKLVGLIIDGGKAKNGKPSKIIDLSNGKLTTIR</sequence>
<dbReference type="AlphaFoldDB" id="A0A1G2I7J1"/>
<keyword evidence="7" id="KW-0548">Nucleotidyltransferase</keyword>
<evidence type="ECO:0000256" key="11">
    <source>
        <dbReference type="ARBA" id="ARBA00048366"/>
    </source>
</evidence>
<comment type="caution">
    <text evidence="13">The sequence shown here is derived from an EMBL/GenBank/DDBJ whole genome shotgun (WGS) entry which is preliminary data.</text>
</comment>
<dbReference type="SUPFAM" id="SSF55821">
    <property type="entry name" value="YrdC/RibB"/>
    <property type="match status" value="1"/>
</dbReference>
<dbReference type="GO" id="GO:0006450">
    <property type="term" value="P:regulation of translational fidelity"/>
    <property type="evidence" value="ECO:0007669"/>
    <property type="project" value="TreeGrafter"/>
</dbReference>
<evidence type="ECO:0000256" key="3">
    <source>
        <dbReference type="ARBA" id="ARBA00012584"/>
    </source>
</evidence>
<evidence type="ECO:0000259" key="12">
    <source>
        <dbReference type="PROSITE" id="PS51163"/>
    </source>
</evidence>
<evidence type="ECO:0000313" key="14">
    <source>
        <dbReference type="Proteomes" id="UP000179214"/>
    </source>
</evidence>
<gene>
    <name evidence="13" type="ORF">A3F47_00250</name>
</gene>
<keyword evidence="5" id="KW-0808">Transferase</keyword>
<evidence type="ECO:0000256" key="2">
    <source>
        <dbReference type="ARBA" id="ARBA00007663"/>
    </source>
</evidence>
<evidence type="ECO:0000256" key="9">
    <source>
        <dbReference type="ARBA" id="ARBA00022840"/>
    </source>
</evidence>